<feature type="compositionally biased region" description="Low complexity" evidence="1">
    <location>
        <begin position="284"/>
        <end position="297"/>
    </location>
</feature>
<accession>A0ABQ7PW05</accession>
<dbReference type="PANTHER" id="PTHR33223">
    <property type="entry name" value="CCHC-TYPE DOMAIN-CONTAINING PROTEIN"/>
    <property type="match status" value="1"/>
</dbReference>
<feature type="domain" description="Retrotransposon gag" evidence="2">
    <location>
        <begin position="87"/>
        <end position="143"/>
    </location>
</feature>
<evidence type="ECO:0000313" key="3">
    <source>
        <dbReference type="EMBL" id="KAG7297164.1"/>
    </source>
</evidence>
<reference evidence="3 4" key="1">
    <citation type="submission" date="2021-06" db="EMBL/GenBank/DDBJ databases">
        <title>A haploid diamondback moth (Plutella xylostella L.) genome assembly resolves 31 chromosomes and identifies a diamide resistance mutation.</title>
        <authorList>
            <person name="Ward C.M."/>
            <person name="Perry K.D."/>
            <person name="Baker G."/>
            <person name="Powis K."/>
            <person name="Heckel D.G."/>
            <person name="Baxter S.W."/>
        </authorList>
    </citation>
    <scope>NUCLEOTIDE SEQUENCE [LARGE SCALE GENOMIC DNA]</scope>
    <source>
        <strain evidence="3 4">LV</strain>
        <tissue evidence="3">Single pupa</tissue>
    </source>
</reference>
<feature type="region of interest" description="Disordered" evidence="1">
    <location>
        <begin position="279"/>
        <end position="325"/>
    </location>
</feature>
<dbReference type="Proteomes" id="UP000823941">
    <property type="component" value="Chromosome 27"/>
</dbReference>
<comment type="caution">
    <text evidence="3">The sequence shown here is derived from an EMBL/GenBank/DDBJ whole genome shotgun (WGS) entry which is preliminary data.</text>
</comment>
<gene>
    <name evidence="3" type="ORF">JYU34_020137</name>
</gene>
<organism evidence="3 4">
    <name type="scientific">Plutella xylostella</name>
    <name type="common">Diamondback moth</name>
    <name type="synonym">Plutella maculipennis</name>
    <dbReference type="NCBI Taxonomy" id="51655"/>
    <lineage>
        <taxon>Eukaryota</taxon>
        <taxon>Metazoa</taxon>
        <taxon>Ecdysozoa</taxon>
        <taxon>Arthropoda</taxon>
        <taxon>Hexapoda</taxon>
        <taxon>Insecta</taxon>
        <taxon>Pterygota</taxon>
        <taxon>Neoptera</taxon>
        <taxon>Endopterygota</taxon>
        <taxon>Lepidoptera</taxon>
        <taxon>Glossata</taxon>
        <taxon>Ditrysia</taxon>
        <taxon>Yponomeutoidea</taxon>
        <taxon>Plutellidae</taxon>
        <taxon>Plutella</taxon>
    </lineage>
</organism>
<dbReference type="InterPro" id="IPR005162">
    <property type="entry name" value="Retrotrans_gag_dom"/>
</dbReference>
<protein>
    <recommendedName>
        <fullName evidence="2">Retrotransposon gag domain-containing protein</fullName>
    </recommendedName>
</protein>
<evidence type="ECO:0000313" key="4">
    <source>
        <dbReference type="Proteomes" id="UP000823941"/>
    </source>
</evidence>
<name>A0ABQ7PW05_PLUXY</name>
<feature type="region of interest" description="Disordered" evidence="1">
    <location>
        <begin position="217"/>
        <end position="256"/>
    </location>
</feature>
<keyword evidence="4" id="KW-1185">Reference proteome</keyword>
<feature type="region of interest" description="Disordered" evidence="1">
    <location>
        <begin position="1"/>
        <end position="21"/>
    </location>
</feature>
<dbReference type="PANTHER" id="PTHR33223:SF6">
    <property type="entry name" value="CCHC-TYPE DOMAIN-CONTAINING PROTEIN"/>
    <property type="match status" value="1"/>
</dbReference>
<feature type="compositionally biased region" description="Basic and acidic residues" evidence="1">
    <location>
        <begin position="225"/>
        <end position="236"/>
    </location>
</feature>
<feature type="compositionally biased region" description="Polar residues" evidence="1">
    <location>
        <begin position="237"/>
        <end position="246"/>
    </location>
</feature>
<proteinExistence type="predicted"/>
<dbReference type="EMBL" id="JAHIBW010000027">
    <property type="protein sequence ID" value="KAG7297164.1"/>
    <property type="molecule type" value="Genomic_DNA"/>
</dbReference>
<dbReference type="Pfam" id="PF03732">
    <property type="entry name" value="Retrotrans_gag"/>
    <property type="match status" value="1"/>
</dbReference>
<evidence type="ECO:0000259" key="2">
    <source>
        <dbReference type="Pfam" id="PF03732"/>
    </source>
</evidence>
<dbReference type="SUPFAM" id="SSF57756">
    <property type="entry name" value="Retrovirus zinc finger-like domains"/>
    <property type="match status" value="1"/>
</dbReference>
<dbReference type="InterPro" id="IPR036875">
    <property type="entry name" value="Znf_CCHC_sf"/>
</dbReference>
<dbReference type="Gene3D" id="4.10.60.10">
    <property type="entry name" value="Zinc finger, CCHC-type"/>
    <property type="match status" value="1"/>
</dbReference>
<evidence type="ECO:0000256" key="1">
    <source>
        <dbReference type="SAM" id="MobiDB-lite"/>
    </source>
</evidence>
<sequence length="325" mass="37024">MSKGGEEVPSGSKGAQVREEKLSETDMNVELNVLLKFIKPFDGSREKLNSFILNCQNAHNLATKAQKPILFRYILSQLEGKAESICSIKEFASFDQFTEFLKQQFGERKHYAHLLSELQECKQTPSESVNQYALKIQTCLAKLLTEINISIPTKRKTELTGRVAAMEDLALHTFVIGLHPRLSQIVRCRDPDSLNSAVNFAVAEEKILLSLNKSQSRPQFNNTVDKPRFTPRRDFQQRSYQPNFPQNRPDFSRDVPTCRYCKNPGHTIENCRKRQYNNRNQFHGSSSQGRQNNQSASPSAGPSRRVFTISDDQGVDEVDNHDLNE</sequence>